<dbReference type="Pfam" id="PF16998">
    <property type="entry name" value="17kDa_Anti_2"/>
    <property type="match status" value="1"/>
</dbReference>
<dbReference type="EMBL" id="POWG01000041">
    <property type="protein sequence ID" value="PNQ95808.1"/>
    <property type="molecule type" value="Genomic_DNA"/>
</dbReference>
<proteinExistence type="predicted"/>
<protein>
    <submittedName>
        <fullName evidence="2">Glycine zipper 2TM domain-containing protein</fullName>
    </submittedName>
</protein>
<dbReference type="InterPro" id="IPR016364">
    <property type="entry name" value="Surface_antigen_Rickettsia"/>
</dbReference>
<name>A0A2K1FTI1_9PROT</name>
<organism evidence="2 3">
    <name type="scientific">Azospirillum argentinense</name>
    <dbReference type="NCBI Taxonomy" id="2970906"/>
    <lineage>
        <taxon>Bacteria</taxon>
        <taxon>Pseudomonadati</taxon>
        <taxon>Pseudomonadota</taxon>
        <taxon>Alphaproteobacteria</taxon>
        <taxon>Rhodospirillales</taxon>
        <taxon>Azospirillaceae</taxon>
        <taxon>Azospirillum</taxon>
    </lineage>
</organism>
<gene>
    <name evidence="2" type="ORF">C1S70_27025</name>
</gene>
<geneLocation type="plasmid" evidence="2">
    <name>p24unnamed</name>
</geneLocation>
<comment type="caution">
    <text evidence="2">The sequence shown here is derived from an EMBL/GenBank/DDBJ whole genome shotgun (WGS) entry which is preliminary data.</text>
</comment>
<dbReference type="InterPro" id="IPR032635">
    <property type="entry name" value="Anti_2"/>
</dbReference>
<sequence>MGFEMKAKGIVAVVLSVGLLAGCASPYGYGYGAGYGGGYGGGGYGANYGGGYAPAYGNKATAGTLLGGVVGGLAGSRFGGGTGKLVAVGVGTLLGAALGNAAGQSMDRADLMYAQQAAGQAYMAPTGATVQWNNPQTGNWGTYTPTRDGTGPYGEPCREFQTSIVVGGQLQQGYGTACRQSDGSWRMVS</sequence>
<dbReference type="RefSeq" id="WP_051658284.1">
    <property type="nucleotide sequence ID" value="NZ_CP007794.1"/>
</dbReference>
<evidence type="ECO:0000313" key="2">
    <source>
        <dbReference type="EMBL" id="PNQ95808.1"/>
    </source>
</evidence>
<evidence type="ECO:0000259" key="1">
    <source>
        <dbReference type="Pfam" id="PF16998"/>
    </source>
</evidence>
<keyword evidence="2" id="KW-0614">Plasmid</keyword>
<dbReference type="Proteomes" id="UP000236268">
    <property type="component" value="Unassembled WGS sequence"/>
</dbReference>
<feature type="domain" description="Surface antigen" evidence="1">
    <location>
        <begin position="100"/>
        <end position="188"/>
    </location>
</feature>
<accession>A0A2K1FTI1</accession>
<dbReference type="PROSITE" id="PS51257">
    <property type="entry name" value="PROKAR_LIPOPROTEIN"/>
    <property type="match status" value="1"/>
</dbReference>
<dbReference type="OrthoDB" id="5402098at2"/>
<reference evidence="2 3" key="1">
    <citation type="submission" date="2018-01" db="EMBL/GenBank/DDBJ databases">
        <title>Whole genome sequence of Azospirillum brasilense REC3 isolated from strawberry roots.</title>
        <authorList>
            <person name="Fontana C.A."/>
            <person name="Salazar S.M."/>
            <person name="Bassi D."/>
            <person name="Puglisi E."/>
            <person name="Lovaisa N.C."/>
            <person name="Toffoli L.M."/>
            <person name="Pedraza R."/>
            <person name="Cocconcelli P.S."/>
        </authorList>
    </citation>
    <scope>NUCLEOTIDE SEQUENCE [LARGE SCALE GENOMIC DNA]</scope>
    <source>
        <strain evidence="2 3">REC3</strain>
        <plasmid evidence="2">p24unnamed</plasmid>
    </source>
</reference>
<evidence type="ECO:0000313" key="3">
    <source>
        <dbReference type="Proteomes" id="UP000236268"/>
    </source>
</evidence>
<dbReference type="AlphaFoldDB" id="A0A2K1FTI1"/>
<dbReference type="PIRSF" id="PIRSF002721">
    <property type="entry name" value="Surface_antigen_Rickettsia"/>
    <property type="match status" value="1"/>
</dbReference>